<accession>A0AA39P1K3</accession>
<sequence>MHKVFVILYILLLVSCTFGVQESPDNGKDQSACIGDQRTVLSIIWSCLATIFACTWLAVHPNVPGCHITSKGTISCAIERTKIMAITILAPEIIVGWAAEQFFVAWKLCHDNLAMEKMGKSKLTLAHGFLLNMGGFYYTHKYTIDHKPAPTPLSSILPWSVKPRLVTDLAAISPETIEDRSKGDALSKTISILQLSWFIVQCIARALQHLPITLLEVSTLAFTSLTVITYSLWWYKPPNVKGHDEFCVCICVRVFGAFALNRHVCAFLGMRGKKRVAVFDAFACMTEVCFLVFFSCYCNFCC</sequence>
<evidence type="ECO:0000256" key="2">
    <source>
        <dbReference type="SAM" id="SignalP"/>
    </source>
</evidence>
<protein>
    <submittedName>
        <fullName evidence="3">Uncharacterized protein</fullName>
    </submittedName>
</protein>
<keyword evidence="1" id="KW-0472">Membrane</keyword>
<dbReference type="PANTHER" id="PTHR35043">
    <property type="entry name" value="TRANSCRIPTION FACTOR DOMAIN-CONTAINING PROTEIN"/>
    <property type="match status" value="1"/>
</dbReference>
<comment type="caution">
    <text evidence="3">The sequence shown here is derived from an EMBL/GenBank/DDBJ whole genome shotgun (WGS) entry which is preliminary data.</text>
</comment>
<dbReference type="PANTHER" id="PTHR35043:SF7">
    <property type="entry name" value="TRANSCRIPTION FACTOR DOMAIN-CONTAINING PROTEIN"/>
    <property type="match status" value="1"/>
</dbReference>
<feature type="transmembrane region" description="Helical" evidence="1">
    <location>
        <begin position="214"/>
        <end position="235"/>
    </location>
</feature>
<feature type="signal peptide" evidence="2">
    <location>
        <begin position="1"/>
        <end position="19"/>
    </location>
</feature>
<keyword evidence="1" id="KW-0812">Transmembrane</keyword>
<dbReference type="AlphaFoldDB" id="A0AA39P1K3"/>
<name>A0AA39P1K3_9AGAR</name>
<keyword evidence="1" id="KW-1133">Transmembrane helix</keyword>
<evidence type="ECO:0000313" key="3">
    <source>
        <dbReference type="EMBL" id="KAK0475641.1"/>
    </source>
</evidence>
<feature type="chain" id="PRO_5041303951" evidence="2">
    <location>
        <begin position="20"/>
        <end position="302"/>
    </location>
</feature>
<keyword evidence="2" id="KW-0732">Signal</keyword>
<evidence type="ECO:0000313" key="4">
    <source>
        <dbReference type="Proteomes" id="UP001175228"/>
    </source>
</evidence>
<evidence type="ECO:0000256" key="1">
    <source>
        <dbReference type="SAM" id="Phobius"/>
    </source>
</evidence>
<feature type="transmembrane region" description="Helical" evidence="1">
    <location>
        <begin position="276"/>
        <end position="294"/>
    </location>
</feature>
<proteinExistence type="predicted"/>
<dbReference type="EMBL" id="JAUEPU010000146">
    <property type="protein sequence ID" value="KAK0475641.1"/>
    <property type="molecule type" value="Genomic_DNA"/>
</dbReference>
<dbReference type="Proteomes" id="UP001175228">
    <property type="component" value="Unassembled WGS sequence"/>
</dbReference>
<feature type="transmembrane region" description="Helical" evidence="1">
    <location>
        <begin position="43"/>
        <end position="59"/>
    </location>
</feature>
<reference evidence="3" key="1">
    <citation type="submission" date="2023-06" db="EMBL/GenBank/DDBJ databases">
        <authorList>
            <consortium name="Lawrence Berkeley National Laboratory"/>
            <person name="Ahrendt S."/>
            <person name="Sahu N."/>
            <person name="Indic B."/>
            <person name="Wong-Bajracharya J."/>
            <person name="Merenyi Z."/>
            <person name="Ke H.-M."/>
            <person name="Monk M."/>
            <person name="Kocsube S."/>
            <person name="Drula E."/>
            <person name="Lipzen A."/>
            <person name="Balint B."/>
            <person name="Henrissat B."/>
            <person name="Andreopoulos B."/>
            <person name="Martin F.M."/>
            <person name="Harder C.B."/>
            <person name="Rigling D."/>
            <person name="Ford K.L."/>
            <person name="Foster G.D."/>
            <person name="Pangilinan J."/>
            <person name="Papanicolaou A."/>
            <person name="Barry K."/>
            <person name="LaButti K."/>
            <person name="Viragh M."/>
            <person name="Koriabine M."/>
            <person name="Yan M."/>
            <person name="Riley R."/>
            <person name="Champramary S."/>
            <person name="Plett K.L."/>
            <person name="Tsai I.J."/>
            <person name="Slot J."/>
            <person name="Sipos G."/>
            <person name="Plett J."/>
            <person name="Nagy L.G."/>
            <person name="Grigoriev I.V."/>
        </authorList>
    </citation>
    <scope>NUCLEOTIDE SEQUENCE</scope>
    <source>
        <strain evidence="3">HWK02</strain>
    </source>
</reference>
<gene>
    <name evidence="3" type="ORF">EDD18DRAFT_1089698</name>
</gene>
<dbReference type="PROSITE" id="PS51257">
    <property type="entry name" value="PROKAR_LIPOPROTEIN"/>
    <property type="match status" value="1"/>
</dbReference>
<keyword evidence="4" id="KW-1185">Reference proteome</keyword>
<organism evidence="3 4">
    <name type="scientific">Armillaria luteobubalina</name>
    <dbReference type="NCBI Taxonomy" id="153913"/>
    <lineage>
        <taxon>Eukaryota</taxon>
        <taxon>Fungi</taxon>
        <taxon>Dikarya</taxon>
        <taxon>Basidiomycota</taxon>
        <taxon>Agaricomycotina</taxon>
        <taxon>Agaricomycetes</taxon>
        <taxon>Agaricomycetidae</taxon>
        <taxon>Agaricales</taxon>
        <taxon>Marasmiineae</taxon>
        <taxon>Physalacriaceae</taxon>
        <taxon>Armillaria</taxon>
    </lineage>
</organism>